<dbReference type="EMBL" id="JBHSON010000013">
    <property type="protein sequence ID" value="MFC5746275.1"/>
    <property type="molecule type" value="Genomic_DNA"/>
</dbReference>
<dbReference type="SUPFAM" id="SSF48264">
    <property type="entry name" value="Cytochrome P450"/>
    <property type="match status" value="1"/>
</dbReference>
<feature type="region of interest" description="Disordered" evidence="3">
    <location>
        <begin position="432"/>
        <end position="452"/>
    </location>
</feature>
<comment type="similarity">
    <text evidence="1 2">Belongs to the cytochrome P450 family.</text>
</comment>
<dbReference type="PANTHER" id="PTHR46696:SF6">
    <property type="entry name" value="P450, PUTATIVE (EUROFUNG)-RELATED"/>
    <property type="match status" value="1"/>
</dbReference>
<dbReference type="InterPro" id="IPR036396">
    <property type="entry name" value="Cyt_P450_sf"/>
</dbReference>
<keyword evidence="2" id="KW-0503">Monooxygenase</keyword>
<keyword evidence="2" id="KW-0560">Oxidoreductase</keyword>
<keyword evidence="2" id="KW-0479">Metal-binding</keyword>
<keyword evidence="2" id="KW-0349">Heme</keyword>
<gene>
    <name evidence="4" type="ORF">ACFPZN_11700</name>
</gene>
<dbReference type="RefSeq" id="WP_378281898.1">
    <property type="nucleotide sequence ID" value="NZ_JBHSON010000013.1"/>
</dbReference>
<dbReference type="InterPro" id="IPR002397">
    <property type="entry name" value="Cyt_P450_B"/>
</dbReference>
<dbReference type="InterPro" id="IPR001128">
    <property type="entry name" value="Cyt_P450"/>
</dbReference>
<dbReference type="Proteomes" id="UP001596074">
    <property type="component" value="Unassembled WGS sequence"/>
</dbReference>
<dbReference type="InterPro" id="IPR017972">
    <property type="entry name" value="Cyt_P450_CS"/>
</dbReference>
<evidence type="ECO:0000313" key="4">
    <source>
        <dbReference type="EMBL" id="MFC5746275.1"/>
    </source>
</evidence>
<accession>A0ABW0ZSK8</accession>
<evidence type="ECO:0000313" key="5">
    <source>
        <dbReference type="Proteomes" id="UP001596074"/>
    </source>
</evidence>
<keyword evidence="5" id="KW-1185">Reference proteome</keyword>
<dbReference type="PROSITE" id="PS00086">
    <property type="entry name" value="CYTOCHROME_P450"/>
    <property type="match status" value="1"/>
</dbReference>
<organism evidence="4 5">
    <name type="scientific">Actinomadura rugatobispora</name>
    <dbReference type="NCBI Taxonomy" id="1994"/>
    <lineage>
        <taxon>Bacteria</taxon>
        <taxon>Bacillati</taxon>
        <taxon>Actinomycetota</taxon>
        <taxon>Actinomycetes</taxon>
        <taxon>Streptosporangiales</taxon>
        <taxon>Thermomonosporaceae</taxon>
        <taxon>Actinomadura</taxon>
    </lineage>
</organism>
<comment type="caution">
    <text evidence="4">The sequence shown here is derived from an EMBL/GenBank/DDBJ whole genome shotgun (WGS) entry which is preliminary data.</text>
</comment>
<name>A0ABW0ZSK8_9ACTN</name>
<proteinExistence type="inferred from homology"/>
<evidence type="ECO:0000256" key="3">
    <source>
        <dbReference type="SAM" id="MobiDB-lite"/>
    </source>
</evidence>
<dbReference type="PANTHER" id="PTHR46696">
    <property type="entry name" value="P450, PUTATIVE (EUROFUNG)-RELATED"/>
    <property type="match status" value="1"/>
</dbReference>
<dbReference type="Gene3D" id="1.10.630.10">
    <property type="entry name" value="Cytochrome P450"/>
    <property type="match status" value="1"/>
</dbReference>
<protein>
    <submittedName>
        <fullName evidence="4">Cytochrome P450</fullName>
    </submittedName>
</protein>
<dbReference type="Pfam" id="PF00067">
    <property type="entry name" value="p450"/>
    <property type="match status" value="1"/>
</dbReference>
<evidence type="ECO:0000256" key="1">
    <source>
        <dbReference type="ARBA" id="ARBA00010617"/>
    </source>
</evidence>
<keyword evidence="2" id="KW-0408">Iron</keyword>
<sequence length="452" mass="50451">MSVDEDRKKNRYAFDRHTPEYREQFETITQEMQQKCPVAWSDTHGGHWVAAGAQQVFEIARSAELLSNEHDVNGSLGHGYKGITVPAPNPSPPVCGGFLEMDPPEQRHYRQALNPYLSPSAVNRWIPIIDEVVRASLDERIETGRIDFVDDLANVVPAVITLGMLGISVHKWHMYSEPTHASVYTPPNTPEMQKVREQQSAMFGDVAAEMGAIRENPRPGLINALVTAEINGNRPDDLELLGVIALLIGGGFDTTTALTAHALEWLSEHPGERERLSRERDTLLNPATEEFLRFFTPAPGDARTITEDCEIAGTRFAEGERVWLSWAMANRDPAIFDNPNEIVMDRKGNRHLGFGLGIHRCIGSNLARTVFKRMVVQVMDRMPDYRCEPEGTVHYQTIGVIQGMQKLPATFTPGSRQGPGLEETLDNLQRTIEEERLAEPVTTARSAAKNAR</sequence>
<evidence type="ECO:0000256" key="2">
    <source>
        <dbReference type="RuleBase" id="RU000461"/>
    </source>
</evidence>
<reference evidence="5" key="1">
    <citation type="journal article" date="2019" name="Int. J. Syst. Evol. Microbiol.">
        <title>The Global Catalogue of Microorganisms (GCM) 10K type strain sequencing project: providing services to taxonomists for standard genome sequencing and annotation.</title>
        <authorList>
            <consortium name="The Broad Institute Genomics Platform"/>
            <consortium name="The Broad Institute Genome Sequencing Center for Infectious Disease"/>
            <person name="Wu L."/>
            <person name="Ma J."/>
        </authorList>
    </citation>
    <scope>NUCLEOTIDE SEQUENCE [LARGE SCALE GENOMIC DNA]</scope>
    <source>
        <strain evidence="5">KCTC 42087</strain>
    </source>
</reference>
<dbReference type="PRINTS" id="PR00359">
    <property type="entry name" value="BP450"/>
</dbReference>